<dbReference type="SUPFAM" id="SSF55729">
    <property type="entry name" value="Acyl-CoA N-acyltransferases (Nat)"/>
    <property type="match status" value="1"/>
</dbReference>
<proteinExistence type="predicted"/>
<evidence type="ECO:0000256" key="1">
    <source>
        <dbReference type="SAM" id="Phobius"/>
    </source>
</evidence>
<dbReference type="PANTHER" id="PTHR42791">
    <property type="entry name" value="GNAT FAMILY ACETYLTRANSFERASE"/>
    <property type="match status" value="1"/>
</dbReference>
<dbReference type="InterPro" id="IPR000182">
    <property type="entry name" value="GNAT_dom"/>
</dbReference>
<dbReference type="Pfam" id="PF00583">
    <property type="entry name" value="Acetyltransf_1"/>
    <property type="match status" value="1"/>
</dbReference>
<keyword evidence="1" id="KW-0472">Membrane</keyword>
<dbReference type="Gene3D" id="3.40.630.30">
    <property type="match status" value="1"/>
</dbReference>
<dbReference type="InterPro" id="IPR052523">
    <property type="entry name" value="Trichothecene_AcTrans"/>
</dbReference>
<name>A0A7S3NLI1_9STRA</name>
<reference evidence="3" key="1">
    <citation type="submission" date="2021-01" db="EMBL/GenBank/DDBJ databases">
        <authorList>
            <person name="Corre E."/>
            <person name="Pelletier E."/>
            <person name="Niang G."/>
            <person name="Scheremetjew M."/>
            <person name="Finn R."/>
            <person name="Kale V."/>
            <person name="Holt S."/>
            <person name="Cochrane G."/>
            <person name="Meng A."/>
            <person name="Brown T."/>
            <person name="Cohen L."/>
        </authorList>
    </citation>
    <scope>NUCLEOTIDE SEQUENCE</scope>
    <source>
        <strain evidence="3">CCMP1510</strain>
    </source>
</reference>
<dbReference type="PROSITE" id="PS51186">
    <property type="entry name" value="GNAT"/>
    <property type="match status" value="1"/>
</dbReference>
<dbReference type="InterPro" id="IPR016181">
    <property type="entry name" value="Acyl_CoA_acyltransferase"/>
</dbReference>
<accession>A0A7S3NLI1</accession>
<feature type="domain" description="N-acetyltransferase" evidence="2">
    <location>
        <begin position="45"/>
        <end position="217"/>
    </location>
</feature>
<dbReference type="EMBL" id="HBIJ01013044">
    <property type="protein sequence ID" value="CAE0368067.1"/>
    <property type="molecule type" value="Transcribed_RNA"/>
</dbReference>
<gene>
    <name evidence="3" type="ORF">ALAG00032_LOCUS8828</name>
</gene>
<evidence type="ECO:0000259" key="2">
    <source>
        <dbReference type="PROSITE" id="PS51186"/>
    </source>
</evidence>
<protein>
    <recommendedName>
        <fullName evidence="2">N-acetyltransferase domain-containing protein</fullName>
    </recommendedName>
</protein>
<dbReference type="AlphaFoldDB" id="A0A7S3NLI1"/>
<organism evidence="3">
    <name type="scientific">Aureoumbra lagunensis</name>
    <dbReference type="NCBI Taxonomy" id="44058"/>
    <lineage>
        <taxon>Eukaryota</taxon>
        <taxon>Sar</taxon>
        <taxon>Stramenopiles</taxon>
        <taxon>Ochrophyta</taxon>
        <taxon>Pelagophyceae</taxon>
        <taxon>Pelagomonadales</taxon>
        <taxon>Aureoumbra</taxon>
    </lineage>
</organism>
<dbReference type="PANTHER" id="PTHR42791:SF1">
    <property type="entry name" value="N-ACETYLTRANSFERASE DOMAIN-CONTAINING PROTEIN"/>
    <property type="match status" value="1"/>
</dbReference>
<sequence>MAKEARMRLIEIEKDVKSASLALKSAFLEDPLIRAFFPDDEVYETKVHLFFEKQVEMMGALGMTYVVENSDGEVKCAALWEPAQSPVWLYFYIFKFIAFLFWNFGFATARRLSKIFFDMEAQRHKRAPNAYHLAILGTSSDFQGRGAGSKALAPMLNRADAEKIPCYLESSNPKNVPFYERHGFKIICQLYPLQQWPEYEKNNEKGPVVTLMYRQVPSSTN</sequence>
<evidence type="ECO:0000313" key="3">
    <source>
        <dbReference type="EMBL" id="CAE0368067.1"/>
    </source>
</evidence>
<feature type="transmembrane region" description="Helical" evidence="1">
    <location>
        <begin position="89"/>
        <end position="109"/>
    </location>
</feature>
<keyword evidence="1" id="KW-0812">Transmembrane</keyword>
<dbReference type="GO" id="GO:0016747">
    <property type="term" value="F:acyltransferase activity, transferring groups other than amino-acyl groups"/>
    <property type="evidence" value="ECO:0007669"/>
    <property type="project" value="InterPro"/>
</dbReference>
<keyword evidence="1" id="KW-1133">Transmembrane helix</keyword>